<dbReference type="InterPro" id="IPR050127">
    <property type="entry name" value="Serine_Proteases_S1"/>
</dbReference>
<keyword evidence="4" id="KW-0378">Hydrolase</keyword>
<evidence type="ECO:0000313" key="8">
    <source>
        <dbReference type="Proteomes" id="UP000005204"/>
    </source>
</evidence>
<dbReference type="EnsemblMetazoa" id="XM_038014429.1">
    <property type="protein sequence ID" value="XP_037870357.1"/>
    <property type="gene ID" value="LOC119629243"/>
</dbReference>
<comment type="subcellular location">
    <subcellularLocation>
        <location evidence="1">Secreted</location>
    </subcellularLocation>
</comment>
<dbReference type="SUPFAM" id="SSF50494">
    <property type="entry name" value="Trypsin-like serine proteases"/>
    <property type="match status" value="1"/>
</dbReference>
<dbReference type="GO" id="GO:0004252">
    <property type="term" value="F:serine-type endopeptidase activity"/>
    <property type="evidence" value="ECO:0007669"/>
    <property type="project" value="InterPro"/>
</dbReference>
<dbReference type="Pfam" id="PF00089">
    <property type="entry name" value="Trypsin"/>
    <property type="match status" value="1"/>
</dbReference>
<dbReference type="RefSeq" id="XP_037870357.1">
    <property type="nucleotide sequence ID" value="XM_038014429.1"/>
</dbReference>
<evidence type="ECO:0000256" key="5">
    <source>
        <dbReference type="ARBA" id="ARBA00022825"/>
    </source>
</evidence>
<evidence type="ECO:0000256" key="2">
    <source>
        <dbReference type="ARBA" id="ARBA00022525"/>
    </source>
</evidence>
<dbReference type="KEGG" id="bmor:119629243"/>
<dbReference type="Proteomes" id="UP000005204">
    <property type="component" value="Unassembled WGS sequence"/>
</dbReference>
<reference evidence="7" key="2">
    <citation type="submission" date="2022-06" db="UniProtKB">
        <authorList>
            <consortium name="EnsemblMetazoa"/>
        </authorList>
    </citation>
    <scope>IDENTIFICATION</scope>
    <source>
        <strain evidence="7">p50T (Dazao)</strain>
    </source>
</reference>
<dbReference type="InterPro" id="IPR001254">
    <property type="entry name" value="Trypsin_dom"/>
</dbReference>
<sequence>MSTCVEVSMCVTSLTKCRRVGWDGMVTQKGGHLTDYVGNLALLLDLTVRRPNGTRRTSMLCVRIVVVGGKDACQGDSDGPLAHQRVNLVGIISWGYRCSDPLQPGVNIRVSQFIDWILVHA</sequence>
<dbReference type="InterPro" id="IPR043504">
    <property type="entry name" value="Peptidase_S1_PA_chymotrypsin"/>
</dbReference>
<organism evidence="7 8">
    <name type="scientific">Bombyx mori</name>
    <name type="common">Silk moth</name>
    <dbReference type="NCBI Taxonomy" id="7091"/>
    <lineage>
        <taxon>Eukaryota</taxon>
        <taxon>Metazoa</taxon>
        <taxon>Ecdysozoa</taxon>
        <taxon>Arthropoda</taxon>
        <taxon>Hexapoda</taxon>
        <taxon>Insecta</taxon>
        <taxon>Pterygota</taxon>
        <taxon>Neoptera</taxon>
        <taxon>Endopterygota</taxon>
        <taxon>Lepidoptera</taxon>
        <taxon>Glossata</taxon>
        <taxon>Ditrysia</taxon>
        <taxon>Bombycoidea</taxon>
        <taxon>Bombycidae</taxon>
        <taxon>Bombycinae</taxon>
        <taxon>Bombyx</taxon>
    </lineage>
</organism>
<name>A0A8R2R074_BOMMO</name>
<dbReference type="Gene3D" id="2.40.10.10">
    <property type="entry name" value="Trypsin-like serine proteases"/>
    <property type="match status" value="1"/>
</dbReference>
<keyword evidence="8" id="KW-1185">Reference proteome</keyword>
<reference evidence="8" key="1">
    <citation type="journal article" date="2008" name="Insect Biochem. Mol. Biol.">
        <title>The genome of a lepidopteran model insect, the silkworm Bombyx mori.</title>
        <authorList>
            <consortium name="International Silkworm Genome Consortium"/>
        </authorList>
    </citation>
    <scope>NUCLEOTIDE SEQUENCE [LARGE SCALE GENOMIC DNA]</scope>
    <source>
        <strain evidence="8">p50T</strain>
    </source>
</reference>
<evidence type="ECO:0000256" key="1">
    <source>
        <dbReference type="ARBA" id="ARBA00004613"/>
    </source>
</evidence>
<proteinExistence type="predicted"/>
<dbReference type="PANTHER" id="PTHR24264">
    <property type="entry name" value="TRYPSIN-RELATED"/>
    <property type="match status" value="1"/>
</dbReference>
<feature type="domain" description="Peptidase S1" evidence="6">
    <location>
        <begin position="1"/>
        <end position="121"/>
    </location>
</feature>
<dbReference type="GO" id="GO:0006508">
    <property type="term" value="P:proteolysis"/>
    <property type="evidence" value="ECO:0007669"/>
    <property type="project" value="UniProtKB-KW"/>
</dbReference>
<protein>
    <recommendedName>
        <fullName evidence="6">Peptidase S1 domain-containing protein</fullName>
    </recommendedName>
</protein>
<dbReference type="GO" id="GO:0005615">
    <property type="term" value="C:extracellular space"/>
    <property type="evidence" value="ECO:0007669"/>
    <property type="project" value="TreeGrafter"/>
</dbReference>
<dbReference type="AlphaFoldDB" id="A0A8R2R074"/>
<dbReference type="PANTHER" id="PTHR24264:SF65">
    <property type="entry name" value="SRCR DOMAIN-CONTAINING PROTEIN"/>
    <property type="match status" value="1"/>
</dbReference>
<evidence type="ECO:0000259" key="6">
    <source>
        <dbReference type="PROSITE" id="PS50240"/>
    </source>
</evidence>
<dbReference type="PROSITE" id="PS50240">
    <property type="entry name" value="TRYPSIN_DOM"/>
    <property type="match status" value="1"/>
</dbReference>
<dbReference type="GeneID" id="119629243"/>
<keyword evidence="3" id="KW-0645">Protease</keyword>
<evidence type="ECO:0000256" key="3">
    <source>
        <dbReference type="ARBA" id="ARBA00022670"/>
    </source>
</evidence>
<keyword evidence="5" id="KW-0720">Serine protease</keyword>
<accession>A0A8R2R074</accession>
<dbReference type="InterPro" id="IPR009003">
    <property type="entry name" value="Peptidase_S1_PA"/>
</dbReference>
<evidence type="ECO:0000256" key="4">
    <source>
        <dbReference type="ARBA" id="ARBA00022801"/>
    </source>
</evidence>
<dbReference type="SMR" id="A0A8R2R074"/>
<keyword evidence="2" id="KW-0964">Secreted</keyword>
<evidence type="ECO:0000313" key="7">
    <source>
        <dbReference type="EnsemblMetazoa" id="XP_037870357.1"/>
    </source>
</evidence>